<comment type="caution">
    <text evidence="2">The sequence shown here is derived from an EMBL/GenBank/DDBJ whole genome shotgun (WGS) entry which is preliminary data.</text>
</comment>
<keyword evidence="3" id="KW-1185">Reference proteome</keyword>
<reference evidence="2 3" key="1">
    <citation type="submission" date="2017-03" db="EMBL/GenBank/DDBJ databases">
        <title>Isolation of Levoglucosan Utilizing Bacteria.</title>
        <authorList>
            <person name="Arya A.S."/>
        </authorList>
    </citation>
    <scope>NUCLEOTIDE SEQUENCE [LARGE SCALE GENOMIC DNA]</scope>
    <source>
        <strain evidence="2 3">MEC069</strain>
    </source>
</reference>
<sequence>MHPQQQRGIHAAIAQDTMNRLEQGFYMNNAGISVSIADAQQRAVAGSRLYRPAELDTVRSDAIAALTNRAPQIEVTGETTLEAAYRRIVVEAAGSTACLNFASAKNPGGGFLSGSQAQEESLARSSGLYPCIAQMEEMYRYNRRLSTCLYSDYMIYSPDVPVFKNDRGEPLSVPYAVSFLTAPAVNAGVVREHQPELEARIHADMLERIRKLLAVLWQQGADSLILGAYGCGVFRNRPADVAGYFRQVLLDERFGSLFGNIVFAVYDKSPQRSTLHAFERAFGLDDDRRVHAATTP</sequence>
<dbReference type="RefSeq" id="WP_230632862.1">
    <property type="nucleotide sequence ID" value="NZ_MYFO02000005.1"/>
</dbReference>
<feature type="domain" description="Microbial-type PARG catalytic" evidence="1">
    <location>
        <begin position="14"/>
        <end position="165"/>
    </location>
</feature>
<dbReference type="NCBIfam" id="TIGR02452">
    <property type="entry name" value="TIGR02452 family protein"/>
    <property type="match status" value="1"/>
</dbReference>
<dbReference type="PIRSF" id="PIRSF014899">
    <property type="entry name" value="UCP014899"/>
    <property type="match status" value="1"/>
</dbReference>
<dbReference type="Pfam" id="PF10021">
    <property type="entry name" value="PARG_cat_microb"/>
    <property type="match status" value="1"/>
</dbReference>
<proteinExistence type="predicted"/>
<name>A0A4Y8PPP6_9BACL</name>
<evidence type="ECO:0000313" key="2">
    <source>
        <dbReference type="EMBL" id="TFE82810.1"/>
    </source>
</evidence>
<protein>
    <submittedName>
        <fullName evidence="2">TIGR02452 family protein</fullName>
    </submittedName>
</protein>
<dbReference type="InterPro" id="IPR019261">
    <property type="entry name" value="PARG_cat_microbial"/>
</dbReference>
<dbReference type="InterPro" id="IPR043472">
    <property type="entry name" value="Macro_dom-like"/>
</dbReference>
<gene>
    <name evidence="2" type="ORF">B5M42_24430</name>
</gene>
<evidence type="ECO:0000259" key="1">
    <source>
        <dbReference type="Pfam" id="PF10021"/>
    </source>
</evidence>
<organism evidence="2 3">
    <name type="scientific">Paenibacillus athensensis</name>
    <dbReference type="NCBI Taxonomy" id="1967502"/>
    <lineage>
        <taxon>Bacteria</taxon>
        <taxon>Bacillati</taxon>
        <taxon>Bacillota</taxon>
        <taxon>Bacilli</taxon>
        <taxon>Bacillales</taxon>
        <taxon>Paenibacillaceae</taxon>
        <taxon>Paenibacillus</taxon>
    </lineage>
</organism>
<dbReference type="PANTHER" id="PTHR35596:SF1">
    <property type="entry name" value="MICROBIAL-TYPE PARG CATALYTIC DOMAIN-CONTAINING PROTEIN"/>
    <property type="match status" value="1"/>
</dbReference>
<evidence type="ECO:0000313" key="3">
    <source>
        <dbReference type="Proteomes" id="UP000298246"/>
    </source>
</evidence>
<dbReference type="InterPro" id="IPR012664">
    <property type="entry name" value="CHP02452"/>
</dbReference>
<dbReference type="PANTHER" id="PTHR35596">
    <property type="entry name" value="DUF2263 DOMAIN-CONTAINING PROTEIN"/>
    <property type="match status" value="1"/>
</dbReference>
<dbReference type="Gene3D" id="3.40.220.10">
    <property type="entry name" value="Leucine Aminopeptidase, subunit E, domain 1"/>
    <property type="match status" value="1"/>
</dbReference>
<dbReference type="SUPFAM" id="SSF52949">
    <property type="entry name" value="Macro domain-like"/>
    <property type="match status" value="1"/>
</dbReference>
<dbReference type="EMBL" id="MYFO01000067">
    <property type="protein sequence ID" value="TFE82810.1"/>
    <property type="molecule type" value="Genomic_DNA"/>
</dbReference>
<dbReference type="Proteomes" id="UP000298246">
    <property type="component" value="Unassembled WGS sequence"/>
</dbReference>
<accession>A0A4Y8PPP6</accession>
<dbReference type="AlphaFoldDB" id="A0A4Y8PPP6"/>